<name>A0A068SSY2_NEOGA</name>
<dbReference type="OrthoDB" id="9812084at2"/>
<evidence type="ECO:0000313" key="8">
    <source>
        <dbReference type="Proteomes" id="UP000028181"/>
    </source>
</evidence>
<reference evidence="8" key="1">
    <citation type="journal article" date="2014" name="BMC Genomics">
        <title>Genome sequencing of two Neorhizobium galegae strains reveals a noeT gene responsible for the unusual acetylation of the nodulation factors.</title>
        <authorList>
            <person name="Osterman J."/>
            <person name="Marsh J."/>
            <person name="Laine P.K."/>
            <person name="Zeng Z."/>
            <person name="Alatalo E."/>
            <person name="Sullivan J.T."/>
            <person name="Young J.P."/>
            <person name="Thomas-Oates J."/>
            <person name="Paulin L."/>
            <person name="Lindstrom K."/>
        </authorList>
    </citation>
    <scope>NUCLEOTIDE SEQUENCE [LARGE SCALE GENOMIC DNA]</scope>
    <source>
        <strain evidence="8">HAMBI 540</strain>
    </source>
</reference>
<dbReference type="InterPro" id="IPR001123">
    <property type="entry name" value="LeuE-type"/>
</dbReference>
<dbReference type="GO" id="GO:0033228">
    <property type="term" value="P:cysteine export across plasma membrane"/>
    <property type="evidence" value="ECO:0007669"/>
    <property type="project" value="TreeGrafter"/>
</dbReference>
<evidence type="ECO:0000256" key="1">
    <source>
        <dbReference type="ARBA" id="ARBA00004651"/>
    </source>
</evidence>
<keyword evidence="8" id="KW-1185">Reference proteome</keyword>
<dbReference type="GeneID" id="24255993"/>
<keyword evidence="3 6" id="KW-0812">Transmembrane</keyword>
<proteinExistence type="predicted"/>
<organism evidence="7 8">
    <name type="scientific">Neorhizobium galegae bv. orientalis str. HAMBI 540</name>
    <dbReference type="NCBI Taxonomy" id="1028800"/>
    <lineage>
        <taxon>Bacteria</taxon>
        <taxon>Pseudomonadati</taxon>
        <taxon>Pseudomonadota</taxon>
        <taxon>Alphaproteobacteria</taxon>
        <taxon>Hyphomicrobiales</taxon>
        <taxon>Rhizobiaceae</taxon>
        <taxon>Rhizobium/Agrobacterium group</taxon>
        <taxon>Neorhizobium</taxon>
    </lineage>
</organism>
<feature type="transmembrane region" description="Helical" evidence="6">
    <location>
        <begin position="140"/>
        <end position="168"/>
    </location>
</feature>
<dbReference type="PATRIC" id="fig|1028800.3.peg.2841"/>
<evidence type="ECO:0000256" key="3">
    <source>
        <dbReference type="ARBA" id="ARBA00022692"/>
    </source>
</evidence>
<dbReference type="Pfam" id="PF01810">
    <property type="entry name" value="LysE"/>
    <property type="match status" value="1"/>
</dbReference>
<dbReference type="Proteomes" id="UP000028181">
    <property type="component" value="Chromosome I"/>
</dbReference>
<dbReference type="GO" id="GO:0015171">
    <property type="term" value="F:amino acid transmembrane transporter activity"/>
    <property type="evidence" value="ECO:0007669"/>
    <property type="project" value="TreeGrafter"/>
</dbReference>
<keyword evidence="2" id="KW-1003">Cell membrane</keyword>
<protein>
    <submittedName>
        <fullName evidence="7">Transporter, LysE family</fullName>
    </submittedName>
</protein>
<dbReference type="PANTHER" id="PTHR30086">
    <property type="entry name" value="ARGININE EXPORTER PROTEIN ARGO"/>
    <property type="match status" value="1"/>
</dbReference>
<dbReference type="GO" id="GO:0005886">
    <property type="term" value="C:plasma membrane"/>
    <property type="evidence" value="ECO:0007669"/>
    <property type="project" value="UniProtKB-SubCell"/>
</dbReference>
<feature type="transmembrane region" description="Helical" evidence="6">
    <location>
        <begin position="73"/>
        <end position="91"/>
    </location>
</feature>
<dbReference type="HOGENOM" id="CLU_079569_1_0_5"/>
<dbReference type="eggNOG" id="COG1280">
    <property type="taxonomic scope" value="Bacteria"/>
</dbReference>
<evidence type="ECO:0000256" key="6">
    <source>
        <dbReference type="SAM" id="Phobius"/>
    </source>
</evidence>
<dbReference type="RefSeq" id="WP_038588928.1">
    <property type="nucleotide sequence ID" value="NZ_HG938353.1"/>
</dbReference>
<sequence length="198" mass="20859">MAYETILAIALFSLVGSVSPGPSNFMLLASGTNFGFRRTVPQILGITIGFSSVLLAVGFGLGALLTAYPPLGLALKIAGGAYLLTLAWRIAMSRSVSSDSASAARPLTFLESAAFQWVNPKAWVGALTAMAAYASAENPFVSVVLITLVVAVVNLPSVAVWAGFGVALRQFLSDPVRLKWFNIVMALLLVATLWPLLK</sequence>
<feature type="transmembrane region" description="Helical" evidence="6">
    <location>
        <begin position="44"/>
        <end position="66"/>
    </location>
</feature>
<evidence type="ECO:0000256" key="5">
    <source>
        <dbReference type="ARBA" id="ARBA00023136"/>
    </source>
</evidence>
<keyword evidence="4 6" id="KW-1133">Transmembrane helix</keyword>
<gene>
    <name evidence="7" type="ORF">RG540_CH28080</name>
</gene>
<evidence type="ECO:0000256" key="2">
    <source>
        <dbReference type="ARBA" id="ARBA00022475"/>
    </source>
</evidence>
<evidence type="ECO:0000313" key="7">
    <source>
        <dbReference type="EMBL" id="CDN48974.1"/>
    </source>
</evidence>
<evidence type="ECO:0000256" key="4">
    <source>
        <dbReference type="ARBA" id="ARBA00022989"/>
    </source>
</evidence>
<dbReference type="AlphaFoldDB" id="A0A068SSY2"/>
<keyword evidence="5 6" id="KW-0472">Membrane</keyword>
<feature type="transmembrane region" description="Helical" evidence="6">
    <location>
        <begin position="180"/>
        <end position="197"/>
    </location>
</feature>
<comment type="subcellular location">
    <subcellularLocation>
        <location evidence="1">Cell membrane</location>
        <topology evidence="1">Multi-pass membrane protein</topology>
    </subcellularLocation>
</comment>
<dbReference type="KEGG" id="ngg:RG540_CH28080"/>
<dbReference type="PANTHER" id="PTHR30086:SF20">
    <property type="entry name" value="ARGININE EXPORTER PROTEIN ARGO-RELATED"/>
    <property type="match status" value="1"/>
</dbReference>
<accession>A0A068SSY2</accession>
<dbReference type="EMBL" id="HG938353">
    <property type="protein sequence ID" value="CDN48974.1"/>
    <property type="molecule type" value="Genomic_DNA"/>
</dbReference>